<organism evidence="1 2">
    <name type="scientific">Hymenobacter algoricola</name>
    <dbReference type="NCBI Taxonomy" id="486267"/>
    <lineage>
        <taxon>Bacteria</taxon>
        <taxon>Pseudomonadati</taxon>
        <taxon>Bacteroidota</taxon>
        <taxon>Cytophagia</taxon>
        <taxon>Cytophagales</taxon>
        <taxon>Hymenobacteraceae</taxon>
        <taxon>Hymenobacter</taxon>
    </lineage>
</organism>
<name>A0ABP7NTT6_9BACT</name>
<proteinExistence type="predicted"/>
<keyword evidence="2" id="KW-1185">Reference proteome</keyword>
<sequence>MSLHEELLILPVLSNKHDQTIELTPHQAEALLHALKWYLRFQIMKATHNGPLYPSEAQTIRPVHQVLKRLSKLRQDSWPRDRMQRPKLRKFRLEFDAVLLLNGLLREDELTAAETMHRGPLNAVYLQINQKAQNLTQFFQL</sequence>
<dbReference type="RefSeq" id="WP_345117682.1">
    <property type="nucleotide sequence ID" value="NZ_BAABDH010000112.1"/>
</dbReference>
<reference evidence="2" key="1">
    <citation type="journal article" date="2019" name="Int. J. Syst. Evol. Microbiol.">
        <title>The Global Catalogue of Microorganisms (GCM) 10K type strain sequencing project: providing services to taxonomists for standard genome sequencing and annotation.</title>
        <authorList>
            <consortium name="The Broad Institute Genomics Platform"/>
            <consortium name="The Broad Institute Genome Sequencing Center for Infectious Disease"/>
            <person name="Wu L."/>
            <person name="Ma J."/>
        </authorList>
    </citation>
    <scope>NUCLEOTIDE SEQUENCE [LARGE SCALE GENOMIC DNA]</scope>
    <source>
        <strain evidence="2">JCM 17214</strain>
    </source>
</reference>
<dbReference type="EMBL" id="BAABDH010000112">
    <property type="protein sequence ID" value="GAA3953855.1"/>
    <property type="molecule type" value="Genomic_DNA"/>
</dbReference>
<evidence type="ECO:0000313" key="1">
    <source>
        <dbReference type="EMBL" id="GAA3953855.1"/>
    </source>
</evidence>
<dbReference type="Proteomes" id="UP001499909">
    <property type="component" value="Unassembled WGS sequence"/>
</dbReference>
<accession>A0ABP7NTT6</accession>
<comment type="caution">
    <text evidence="1">The sequence shown here is derived from an EMBL/GenBank/DDBJ whole genome shotgun (WGS) entry which is preliminary data.</text>
</comment>
<protein>
    <submittedName>
        <fullName evidence="1">Uncharacterized protein</fullName>
    </submittedName>
</protein>
<evidence type="ECO:0000313" key="2">
    <source>
        <dbReference type="Proteomes" id="UP001499909"/>
    </source>
</evidence>
<gene>
    <name evidence="1" type="ORF">GCM10022406_39430</name>
</gene>